<dbReference type="Pfam" id="PF01943">
    <property type="entry name" value="Polysacc_synt"/>
    <property type="match status" value="1"/>
</dbReference>
<comment type="subcellular location">
    <subcellularLocation>
        <location evidence="1">Cell membrane</location>
        <topology evidence="1">Multi-pass membrane protein</topology>
    </subcellularLocation>
</comment>
<evidence type="ECO:0000256" key="4">
    <source>
        <dbReference type="ARBA" id="ARBA00022989"/>
    </source>
</evidence>
<dbReference type="Proteomes" id="UP000677515">
    <property type="component" value="Chromosome"/>
</dbReference>
<reference evidence="7 8" key="1">
    <citation type="submission" date="2021-01" db="EMBL/GenBank/DDBJ databases">
        <title>Complete genome sequence of Erwinia rhapontici MAFF 311153.</title>
        <authorList>
            <person name="Morohoshi T."/>
            <person name="Someya N."/>
        </authorList>
    </citation>
    <scope>NUCLEOTIDE SEQUENCE [LARGE SCALE GENOMIC DNA]</scope>
    <source>
        <strain evidence="7 8">MAFF 311153</strain>
    </source>
</reference>
<evidence type="ECO:0000256" key="5">
    <source>
        <dbReference type="ARBA" id="ARBA00023136"/>
    </source>
</evidence>
<feature type="transmembrane region" description="Helical" evidence="6">
    <location>
        <begin position="40"/>
        <end position="61"/>
    </location>
</feature>
<organism evidence="7 8">
    <name type="scientific">Erwinia rhapontici</name>
    <name type="common">Pectobacterium rhapontici</name>
    <dbReference type="NCBI Taxonomy" id="55212"/>
    <lineage>
        <taxon>Bacteria</taxon>
        <taxon>Pseudomonadati</taxon>
        <taxon>Pseudomonadota</taxon>
        <taxon>Gammaproteobacteria</taxon>
        <taxon>Enterobacterales</taxon>
        <taxon>Erwiniaceae</taxon>
        <taxon>Erwinia</taxon>
    </lineage>
</organism>
<dbReference type="EMBL" id="AP024329">
    <property type="protein sequence ID" value="BCQ35689.1"/>
    <property type="molecule type" value="Genomic_DNA"/>
</dbReference>
<dbReference type="PANTHER" id="PTHR30250">
    <property type="entry name" value="PST FAMILY PREDICTED COLANIC ACID TRANSPORTER"/>
    <property type="match status" value="1"/>
</dbReference>
<dbReference type="RefSeq" id="WP_133841546.1">
    <property type="nucleotide sequence ID" value="NZ_AP024329.1"/>
</dbReference>
<keyword evidence="2" id="KW-1003">Cell membrane</keyword>
<evidence type="ECO:0000313" key="7">
    <source>
        <dbReference type="EMBL" id="BCQ35689.1"/>
    </source>
</evidence>
<keyword evidence="5 6" id="KW-0472">Membrane</keyword>
<keyword evidence="8" id="KW-1185">Reference proteome</keyword>
<keyword evidence="4 6" id="KW-1133">Transmembrane helix</keyword>
<feature type="transmembrane region" description="Helical" evidence="6">
    <location>
        <begin position="82"/>
        <end position="107"/>
    </location>
</feature>
<dbReference type="PANTHER" id="PTHR30250:SF11">
    <property type="entry name" value="O-ANTIGEN TRANSPORTER-RELATED"/>
    <property type="match status" value="1"/>
</dbReference>
<feature type="transmembrane region" description="Helical" evidence="6">
    <location>
        <begin position="330"/>
        <end position="350"/>
    </location>
</feature>
<evidence type="ECO:0000256" key="6">
    <source>
        <dbReference type="SAM" id="Phobius"/>
    </source>
</evidence>
<protein>
    <submittedName>
        <fullName evidence="7">Polisoprenol-linked O-antigen transporter</fullName>
    </submittedName>
</protein>
<feature type="transmembrane region" description="Helical" evidence="6">
    <location>
        <begin position="113"/>
        <end position="131"/>
    </location>
</feature>
<name>A0ABM7N2K4_ERWRD</name>
<evidence type="ECO:0000256" key="3">
    <source>
        <dbReference type="ARBA" id="ARBA00022692"/>
    </source>
</evidence>
<dbReference type="InterPro" id="IPR002797">
    <property type="entry name" value="Polysacc_synth"/>
</dbReference>
<feature type="transmembrane region" description="Helical" evidence="6">
    <location>
        <begin position="230"/>
        <end position="250"/>
    </location>
</feature>
<feature type="transmembrane region" description="Helical" evidence="6">
    <location>
        <begin position="370"/>
        <end position="400"/>
    </location>
</feature>
<accession>A0ABM7N2K4</accession>
<sequence>MIKRKFFGNFLSLGIMQGLNYLLPILMIPFLVSKIGLSNVGVIATISAVFAYVQLVIDYGFSLTATRNICHNGYEHNDASEITSSVLIIKLLFSLLFSLPILIIYYFNDYVQNNSLIILFTFLIIISQSLFPSWHFQAAEKMHFITLSNAFPKLLAFTLIFLIVKSPEDTWKVQALAFVGTFLSLCISMFFLITKFNFKFKISLPNIKRELKDGFEIFCARLASGLYKNFNVIILGVFTTTVYVGAYSIAERIVRSVQTIQNVAGDVLYPIFSKRKHTSTDFFKYNFYKYLPAIVISYSLGASAIFFMSPSISKLMAKESWEIVNECLRIMSLVFLFGGLNYIIAILGLASSGYSKDFAKCVVMTGVINVFIATLMSIWLGFIGASASLVLSELILLILVSSRAKKTGVL</sequence>
<feature type="transmembrane region" description="Helical" evidence="6">
    <location>
        <begin position="175"/>
        <end position="193"/>
    </location>
</feature>
<evidence type="ECO:0000313" key="8">
    <source>
        <dbReference type="Proteomes" id="UP000677515"/>
    </source>
</evidence>
<gene>
    <name evidence="7" type="primary">rfbX</name>
    <name evidence="7" type="ORF">ERHA53_30320</name>
</gene>
<proteinExistence type="predicted"/>
<evidence type="ECO:0000256" key="2">
    <source>
        <dbReference type="ARBA" id="ARBA00022475"/>
    </source>
</evidence>
<feature type="transmembrane region" description="Helical" evidence="6">
    <location>
        <begin position="143"/>
        <end position="163"/>
    </location>
</feature>
<feature type="transmembrane region" description="Helical" evidence="6">
    <location>
        <begin position="7"/>
        <end position="28"/>
    </location>
</feature>
<feature type="transmembrane region" description="Helical" evidence="6">
    <location>
        <begin position="290"/>
        <end position="309"/>
    </location>
</feature>
<keyword evidence="3 6" id="KW-0812">Transmembrane</keyword>
<dbReference type="InterPro" id="IPR050833">
    <property type="entry name" value="Poly_Biosynth_Transport"/>
</dbReference>
<evidence type="ECO:0000256" key="1">
    <source>
        <dbReference type="ARBA" id="ARBA00004651"/>
    </source>
</evidence>